<dbReference type="Pfam" id="PF00005">
    <property type="entry name" value="ABC_tran"/>
    <property type="match status" value="1"/>
</dbReference>
<organism evidence="5 6">
    <name type="scientific">Kocuria subflava</name>
    <dbReference type="NCBI Taxonomy" id="1736139"/>
    <lineage>
        <taxon>Bacteria</taxon>
        <taxon>Bacillati</taxon>
        <taxon>Actinomycetota</taxon>
        <taxon>Actinomycetes</taxon>
        <taxon>Micrococcales</taxon>
        <taxon>Micrococcaceae</taxon>
        <taxon>Kocuria</taxon>
    </lineage>
</organism>
<protein>
    <submittedName>
        <fullName evidence="5">ATP-binding cassette domain-containing protein</fullName>
    </submittedName>
</protein>
<dbReference type="RefSeq" id="WP_157980568.1">
    <property type="nucleotide sequence ID" value="NZ_JAAVUN010000032.1"/>
</dbReference>
<proteinExistence type="predicted"/>
<evidence type="ECO:0000313" key="5">
    <source>
        <dbReference type="EMBL" id="NKE10589.1"/>
    </source>
</evidence>
<dbReference type="InterPro" id="IPR051782">
    <property type="entry name" value="ABC_Transporter_VariousFunc"/>
</dbReference>
<dbReference type="PANTHER" id="PTHR42939">
    <property type="entry name" value="ABC TRANSPORTER ATP-BINDING PROTEIN ALBC-RELATED"/>
    <property type="match status" value="1"/>
</dbReference>
<sequence>MTLLEVDQLSFTWPAGGAVLQDVTFGVGPSECLHLTGDSGSGKSTLLGLVAGSHRPARGAVTLDGHPANSPDARTLRWYMTSAPAIYPLLTVREQLHFYAAAHHVDQTASLTLLHHVLQAHVEDLLCRDLTSEQAQIVWFTAALSCHGAGLLVLDEPFTAVGVQPARRMVAALQQHLDGGGTVLLSSRTHGDLLHPSENWRTLAPPWNESPSLTP</sequence>
<gene>
    <name evidence="5" type="ORF">GTW58_11745</name>
</gene>
<dbReference type="InterPro" id="IPR027417">
    <property type="entry name" value="P-loop_NTPase"/>
</dbReference>
<dbReference type="PROSITE" id="PS50893">
    <property type="entry name" value="ABC_TRANSPORTER_2"/>
    <property type="match status" value="1"/>
</dbReference>
<comment type="caution">
    <text evidence="5">The sequence shown here is derived from an EMBL/GenBank/DDBJ whole genome shotgun (WGS) entry which is preliminary data.</text>
</comment>
<accession>A0A846TUR4</accession>
<keyword evidence="1" id="KW-0813">Transport</keyword>
<dbReference type="GO" id="GO:0016887">
    <property type="term" value="F:ATP hydrolysis activity"/>
    <property type="evidence" value="ECO:0007669"/>
    <property type="project" value="InterPro"/>
</dbReference>
<dbReference type="InterPro" id="IPR003593">
    <property type="entry name" value="AAA+_ATPase"/>
</dbReference>
<reference evidence="5 6" key="1">
    <citation type="submission" date="2020-02" db="EMBL/GenBank/DDBJ databases">
        <authorList>
            <person name="Sun Q."/>
        </authorList>
    </citation>
    <scope>NUCLEOTIDE SEQUENCE [LARGE SCALE GENOMIC DNA]</scope>
    <source>
        <strain evidence="5 6">YIM 13062</strain>
    </source>
</reference>
<dbReference type="PANTHER" id="PTHR42939:SF1">
    <property type="entry name" value="ABC TRANSPORTER ATP-BINDING PROTEIN ALBC-RELATED"/>
    <property type="match status" value="1"/>
</dbReference>
<evidence type="ECO:0000256" key="2">
    <source>
        <dbReference type="ARBA" id="ARBA00022741"/>
    </source>
</evidence>
<evidence type="ECO:0000256" key="1">
    <source>
        <dbReference type="ARBA" id="ARBA00022448"/>
    </source>
</evidence>
<keyword evidence="6" id="KW-1185">Reference proteome</keyword>
<feature type="domain" description="ABC transporter" evidence="4">
    <location>
        <begin position="4"/>
        <end position="215"/>
    </location>
</feature>
<name>A0A846TUR4_9MICC</name>
<evidence type="ECO:0000313" key="6">
    <source>
        <dbReference type="Proteomes" id="UP000521379"/>
    </source>
</evidence>
<evidence type="ECO:0000256" key="3">
    <source>
        <dbReference type="ARBA" id="ARBA00022840"/>
    </source>
</evidence>
<keyword evidence="2" id="KW-0547">Nucleotide-binding</keyword>
<dbReference type="GO" id="GO:0005524">
    <property type="term" value="F:ATP binding"/>
    <property type="evidence" value="ECO:0007669"/>
    <property type="project" value="UniProtKB-KW"/>
</dbReference>
<evidence type="ECO:0000259" key="4">
    <source>
        <dbReference type="PROSITE" id="PS50893"/>
    </source>
</evidence>
<keyword evidence="3 5" id="KW-0067">ATP-binding</keyword>
<dbReference type="EMBL" id="JAAVUN010000032">
    <property type="protein sequence ID" value="NKE10589.1"/>
    <property type="molecule type" value="Genomic_DNA"/>
</dbReference>
<dbReference type="AlphaFoldDB" id="A0A846TUR4"/>
<dbReference type="SMART" id="SM00382">
    <property type="entry name" value="AAA"/>
    <property type="match status" value="1"/>
</dbReference>
<dbReference type="InterPro" id="IPR003439">
    <property type="entry name" value="ABC_transporter-like_ATP-bd"/>
</dbReference>
<dbReference type="Gene3D" id="3.40.50.300">
    <property type="entry name" value="P-loop containing nucleotide triphosphate hydrolases"/>
    <property type="match status" value="1"/>
</dbReference>
<dbReference type="SUPFAM" id="SSF52540">
    <property type="entry name" value="P-loop containing nucleoside triphosphate hydrolases"/>
    <property type="match status" value="1"/>
</dbReference>
<dbReference type="Proteomes" id="UP000521379">
    <property type="component" value="Unassembled WGS sequence"/>
</dbReference>